<name>A0A546XP16_RHIRH</name>
<accession>A0A546XP16</accession>
<feature type="domain" description="DUF2147" evidence="2">
    <location>
        <begin position="61"/>
        <end position="111"/>
    </location>
</feature>
<evidence type="ECO:0000313" key="3">
    <source>
        <dbReference type="EMBL" id="TRB02491.1"/>
    </source>
</evidence>
<gene>
    <name evidence="3" type="ORF">EXN68_02040</name>
</gene>
<feature type="signal peptide" evidence="1">
    <location>
        <begin position="1"/>
        <end position="20"/>
    </location>
</feature>
<dbReference type="PANTHER" id="PTHR36919:SF2">
    <property type="entry name" value="BLL6627 PROTEIN"/>
    <property type="match status" value="1"/>
</dbReference>
<comment type="caution">
    <text evidence="3">The sequence shown here is derived from an EMBL/GenBank/DDBJ whole genome shotgun (WGS) entry which is preliminary data.</text>
</comment>
<proteinExistence type="predicted"/>
<dbReference type="RefSeq" id="WP_142839437.1">
    <property type="nucleotide sequence ID" value="NZ_JAPZAA010000001.1"/>
</dbReference>
<dbReference type="InterPro" id="IPR019223">
    <property type="entry name" value="DUF2147"/>
</dbReference>
<keyword evidence="1" id="KW-0732">Signal</keyword>
<evidence type="ECO:0000256" key="1">
    <source>
        <dbReference type="SAM" id="SignalP"/>
    </source>
</evidence>
<protein>
    <submittedName>
        <fullName evidence="3">DUF2147 domain-containing protein</fullName>
    </submittedName>
</protein>
<dbReference type="Pfam" id="PF09917">
    <property type="entry name" value="DUF2147"/>
    <property type="match status" value="1"/>
</dbReference>
<dbReference type="AlphaFoldDB" id="A0A546XP16"/>
<dbReference type="PANTHER" id="PTHR36919">
    <property type="entry name" value="BLR1215 PROTEIN"/>
    <property type="match status" value="1"/>
</dbReference>
<dbReference type="OrthoDB" id="9811671at2"/>
<feature type="chain" id="PRO_5021769031" evidence="1">
    <location>
        <begin position="21"/>
        <end position="112"/>
    </location>
</feature>
<evidence type="ECO:0000259" key="2">
    <source>
        <dbReference type="Pfam" id="PF09917"/>
    </source>
</evidence>
<dbReference type="Gene3D" id="2.40.128.520">
    <property type="match status" value="1"/>
</dbReference>
<reference evidence="3 4" key="1">
    <citation type="journal article" date="2019" name="Appl. Microbiol. Biotechnol.">
        <title>Differential efficiency of wild type rhizogenic strains for rol gene transformation of plants.</title>
        <authorList>
            <person name="Desmet S."/>
            <person name="De Keyser E."/>
            <person name="Van Vaerenbergh J."/>
            <person name="Baeyen S."/>
            <person name="Van Huylenbroeck J."/>
            <person name="Geelen D."/>
            <person name="Dhooghe E."/>
        </authorList>
    </citation>
    <scope>NUCLEOTIDE SEQUENCE [LARGE SCALE GENOMIC DNA]</scope>
    <source>
        <strain evidence="3 4">GBBC3284</strain>
    </source>
</reference>
<organism evidence="3 4">
    <name type="scientific">Rhizobium rhizogenes</name>
    <name type="common">Agrobacterium rhizogenes</name>
    <dbReference type="NCBI Taxonomy" id="359"/>
    <lineage>
        <taxon>Bacteria</taxon>
        <taxon>Pseudomonadati</taxon>
        <taxon>Pseudomonadota</taxon>
        <taxon>Alphaproteobacteria</taxon>
        <taxon>Hyphomicrobiales</taxon>
        <taxon>Rhizobiaceae</taxon>
        <taxon>Rhizobium/Agrobacterium group</taxon>
        <taxon>Rhizobium</taxon>
    </lineage>
</organism>
<dbReference type="Proteomes" id="UP000315434">
    <property type="component" value="Unassembled WGS sequence"/>
</dbReference>
<dbReference type="EMBL" id="SGNY01000001">
    <property type="protein sequence ID" value="TRB02491.1"/>
    <property type="molecule type" value="Genomic_DNA"/>
</dbReference>
<evidence type="ECO:0000313" key="4">
    <source>
        <dbReference type="Proteomes" id="UP000315434"/>
    </source>
</evidence>
<sequence>MKRVMMIAAALMMGSNLAVAAEAIEGNWKTASGETAVIGPCGTAFCVTLKTGKHAGKQIGKLSGKGNSYAGEITDPANDKTYSGSGTVSGNSLSMKGCVLKVLCKSQTWTRL</sequence>